<dbReference type="InterPro" id="IPR020846">
    <property type="entry name" value="MFS_dom"/>
</dbReference>
<feature type="transmembrane region" description="Helical" evidence="3">
    <location>
        <begin position="412"/>
        <end position="433"/>
    </location>
</feature>
<evidence type="ECO:0000256" key="3">
    <source>
        <dbReference type="SAM" id="Phobius"/>
    </source>
</evidence>
<dbReference type="PANTHER" id="PTHR11360:SF177">
    <property type="entry name" value="RIBOFLAVIN TRANSPORTER MCH5"/>
    <property type="match status" value="1"/>
</dbReference>
<evidence type="ECO:0000256" key="1">
    <source>
        <dbReference type="ARBA" id="ARBA00004141"/>
    </source>
</evidence>
<dbReference type="Proteomes" id="UP000799441">
    <property type="component" value="Unassembled WGS sequence"/>
</dbReference>
<proteinExistence type="inferred from homology"/>
<reference evidence="5" key="1">
    <citation type="journal article" date="2020" name="Stud. Mycol.">
        <title>101 Dothideomycetes genomes: a test case for predicting lifestyles and emergence of pathogens.</title>
        <authorList>
            <person name="Haridas S."/>
            <person name="Albert R."/>
            <person name="Binder M."/>
            <person name="Bloem J."/>
            <person name="Labutti K."/>
            <person name="Salamov A."/>
            <person name="Andreopoulos B."/>
            <person name="Baker S."/>
            <person name="Barry K."/>
            <person name="Bills G."/>
            <person name="Bluhm B."/>
            <person name="Cannon C."/>
            <person name="Castanera R."/>
            <person name="Culley D."/>
            <person name="Daum C."/>
            <person name="Ezra D."/>
            <person name="Gonzalez J."/>
            <person name="Henrissat B."/>
            <person name="Kuo A."/>
            <person name="Liang C."/>
            <person name="Lipzen A."/>
            <person name="Lutzoni F."/>
            <person name="Magnuson J."/>
            <person name="Mondo S."/>
            <person name="Nolan M."/>
            <person name="Ohm R."/>
            <person name="Pangilinan J."/>
            <person name="Park H.-J."/>
            <person name="Ramirez L."/>
            <person name="Alfaro M."/>
            <person name="Sun H."/>
            <person name="Tritt A."/>
            <person name="Yoshinaga Y."/>
            <person name="Zwiers L.-H."/>
            <person name="Turgeon B."/>
            <person name="Goodwin S."/>
            <person name="Spatafora J."/>
            <person name="Crous P."/>
            <person name="Grigoriev I."/>
        </authorList>
    </citation>
    <scope>NUCLEOTIDE SEQUENCE</scope>
    <source>
        <strain evidence="5">CBS 116435</strain>
    </source>
</reference>
<comment type="subcellular location">
    <subcellularLocation>
        <location evidence="1">Membrane</location>
        <topology evidence="1">Multi-pass membrane protein</topology>
    </subcellularLocation>
</comment>
<keyword evidence="3" id="KW-0472">Membrane</keyword>
<evidence type="ECO:0000259" key="4">
    <source>
        <dbReference type="PROSITE" id="PS50850"/>
    </source>
</evidence>
<feature type="transmembrane region" description="Helical" evidence="3">
    <location>
        <begin position="100"/>
        <end position="118"/>
    </location>
</feature>
<sequence>MEHDTDRDDVEKKLVLPPSDLPPEEGVKGWLCVVGSFFVLFGSFGFLNAVGVFQSYYQRNYLSDYTPSDISWIFSFQLMSMWAPGPLFGRLTDTYGPSPVLYPCSILCVFALCMTSLATEYYQIFLAQGVAFGIGAGGVFTSSFICVGQWFVKRRGFAIGIASVGSSAGGVAFPLFLDKVIEEVGFAGGVRYTALLIGIVLAIGCLLVTPRLPRKKWDSNAKWLELALFKEPQFAMYTFGAFCVMSVYNHPNFYQARSSRWAMWEPFDYISSFALTQGFSNELALALICIINATSIPGRVVPTYLADKIGHFNIVTLSGFFIGLSILCLWIPFDFHPSHVGIIIFSLVYGFVSGAFVSLLMPCVAKTGPLETMGMRFGTFQLAISIACLTGLPISGAILARQGESTYWGLQTFAVVSAMLGSALTLASTILIGRTKGTWKV</sequence>
<dbReference type="Pfam" id="PF07690">
    <property type="entry name" value="MFS_1"/>
    <property type="match status" value="1"/>
</dbReference>
<dbReference type="Gene3D" id="1.20.1250.20">
    <property type="entry name" value="MFS general substrate transporter like domains"/>
    <property type="match status" value="2"/>
</dbReference>
<evidence type="ECO:0000313" key="5">
    <source>
        <dbReference type="EMBL" id="KAF2726274.1"/>
    </source>
</evidence>
<feature type="transmembrane region" description="Helical" evidence="3">
    <location>
        <begin position="377"/>
        <end position="400"/>
    </location>
</feature>
<feature type="transmembrane region" description="Helical" evidence="3">
    <location>
        <begin position="157"/>
        <end position="177"/>
    </location>
</feature>
<feature type="domain" description="Major facilitator superfamily (MFS) profile" evidence="4">
    <location>
        <begin position="29"/>
        <end position="436"/>
    </location>
</feature>
<dbReference type="InterPro" id="IPR011701">
    <property type="entry name" value="MFS"/>
</dbReference>
<feature type="transmembrane region" description="Helical" evidence="3">
    <location>
        <begin position="29"/>
        <end position="50"/>
    </location>
</feature>
<dbReference type="GO" id="GO:0016020">
    <property type="term" value="C:membrane"/>
    <property type="evidence" value="ECO:0007669"/>
    <property type="project" value="UniProtKB-SubCell"/>
</dbReference>
<dbReference type="GO" id="GO:0022857">
    <property type="term" value="F:transmembrane transporter activity"/>
    <property type="evidence" value="ECO:0007669"/>
    <property type="project" value="InterPro"/>
</dbReference>
<evidence type="ECO:0000313" key="6">
    <source>
        <dbReference type="Proteomes" id="UP000799441"/>
    </source>
</evidence>
<keyword evidence="6" id="KW-1185">Reference proteome</keyword>
<keyword evidence="3" id="KW-0812">Transmembrane</keyword>
<dbReference type="EMBL" id="MU003765">
    <property type="protein sequence ID" value="KAF2726274.1"/>
    <property type="molecule type" value="Genomic_DNA"/>
</dbReference>
<dbReference type="InterPro" id="IPR036259">
    <property type="entry name" value="MFS_trans_sf"/>
</dbReference>
<feature type="transmembrane region" description="Helical" evidence="3">
    <location>
        <begin position="189"/>
        <end position="213"/>
    </location>
</feature>
<keyword evidence="3" id="KW-1133">Transmembrane helix</keyword>
<feature type="transmembrane region" description="Helical" evidence="3">
    <location>
        <begin position="339"/>
        <end position="365"/>
    </location>
</feature>
<evidence type="ECO:0000256" key="2">
    <source>
        <dbReference type="ARBA" id="ARBA00006727"/>
    </source>
</evidence>
<gene>
    <name evidence="5" type="ORF">K431DRAFT_214151</name>
</gene>
<feature type="transmembrane region" description="Helical" evidence="3">
    <location>
        <begin position="124"/>
        <end position="145"/>
    </location>
</feature>
<dbReference type="AlphaFoldDB" id="A0A9P4QJW8"/>
<accession>A0A9P4QJW8</accession>
<dbReference type="OrthoDB" id="5667at2759"/>
<comment type="caution">
    <text evidence="5">The sequence shown here is derived from an EMBL/GenBank/DDBJ whole genome shotgun (WGS) entry which is preliminary data.</text>
</comment>
<feature type="transmembrane region" description="Helical" evidence="3">
    <location>
        <begin position="312"/>
        <end position="333"/>
    </location>
</feature>
<dbReference type="PANTHER" id="PTHR11360">
    <property type="entry name" value="MONOCARBOXYLATE TRANSPORTER"/>
    <property type="match status" value="1"/>
</dbReference>
<dbReference type="InterPro" id="IPR050327">
    <property type="entry name" value="Proton-linked_MCT"/>
</dbReference>
<name>A0A9P4QJW8_9PEZI</name>
<comment type="similarity">
    <text evidence="2">Belongs to the major facilitator superfamily. Monocarboxylate porter (TC 2.A.1.13) family.</text>
</comment>
<dbReference type="SUPFAM" id="SSF103473">
    <property type="entry name" value="MFS general substrate transporter"/>
    <property type="match status" value="1"/>
</dbReference>
<protein>
    <submittedName>
        <fullName evidence="5">MFS general substrate transporter</fullName>
    </submittedName>
</protein>
<organism evidence="5 6">
    <name type="scientific">Polychaeton citri CBS 116435</name>
    <dbReference type="NCBI Taxonomy" id="1314669"/>
    <lineage>
        <taxon>Eukaryota</taxon>
        <taxon>Fungi</taxon>
        <taxon>Dikarya</taxon>
        <taxon>Ascomycota</taxon>
        <taxon>Pezizomycotina</taxon>
        <taxon>Dothideomycetes</taxon>
        <taxon>Dothideomycetidae</taxon>
        <taxon>Capnodiales</taxon>
        <taxon>Capnodiaceae</taxon>
        <taxon>Polychaeton</taxon>
    </lineage>
</organism>
<dbReference type="PROSITE" id="PS50850">
    <property type="entry name" value="MFS"/>
    <property type="match status" value="1"/>
</dbReference>